<dbReference type="EMBL" id="UINC01007119">
    <property type="protein sequence ID" value="SVA31520.1"/>
    <property type="molecule type" value="Genomic_DNA"/>
</dbReference>
<accession>A0A381UTV9</accession>
<proteinExistence type="predicted"/>
<protein>
    <submittedName>
        <fullName evidence="1">Uncharacterized protein</fullName>
    </submittedName>
</protein>
<dbReference type="AlphaFoldDB" id="A0A381UTV9"/>
<evidence type="ECO:0000313" key="1">
    <source>
        <dbReference type="EMBL" id="SVA31520.1"/>
    </source>
</evidence>
<organism evidence="1">
    <name type="scientific">marine metagenome</name>
    <dbReference type="NCBI Taxonomy" id="408172"/>
    <lineage>
        <taxon>unclassified sequences</taxon>
        <taxon>metagenomes</taxon>
        <taxon>ecological metagenomes</taxon>
    </lineage>
</organism>
<sequence length="74" mass="8058">MLKGFVNADLSCGCRVGFCEGVEGSPVTVVVERKAPGCLLTLHVEGLPIYDYREALRPSTRINPAEEEGYEEEG</sequence>
<gene>
    <name evidence="1" type="ORF">METZ01_LOCUS84374</name>
</gene>
<reference evidence="1" key="1">
    <citation type="submission" date="2018-05" db="EMBL/GenBank/DDBJ databases">
        <authorList>
            <person name="Lanie J.A."/>
            <person name="Ng W.-L."/>
            <person name="Kazmierczak K.M."/>
            <person name="Andrzejewski T.M."/>
            <person name="Davidsen T.M."/>
            <person name="Wayne K.J."/>
            <person name="Tettelin H."/>
            <person name="Glass J.I."/>
            <person name="Rusch D."/>
            <person name="Podicherti R."/>
            <person name="Tsui H.-C.T."/>
            <person name="Winkler M.E."/>
        </authorList>
    </citation>
    <scope>NUCLEOTIDE SEQUENCE</scope>
</reference>
<name>A0A381UTV9_9ZZZZ</name>